<comment type="similarity">
    <text evidence="2">Belongs to the UDP-glucose/GDP-mannose dehydrogenase family.</text>
</comment>
<dbReference type="PIRSF" id="PIRSF500134">
    <property type="entry name" value="UDPglc_DH_bac"/>
    <property type="match status" value="1"/>
</dbReference>
<dbReference type="Pfam" id="PF03720">
    <property type="entry name" value="UDPG_MGDP_dh_C"/>
    <property type="match status" value="1"/>
</dbReference>
<feature type="binding site" evidence="9">
    <location>
        <position position="35"/>
    </location>
    <ligand>
        <name>NAD(+)</name>
        <dbReference type="ChEBI" id="CHEBI:57540"/>
    </ligand>
</feature>
<feature type="binding site" evidence="8">
    <location>
        <position position="323"/>
    </location>
    <ligand>
        <name>substrate</name>
    </ligand>
</feature>
<feature type="binding site" evidence="9">
    <location>
        <position position="153"/>
    </location>
    <ligand>
        <name>NAD(+)</name>
        <dbReference type="ChEBI" id="CHEBI:57540"/>
    </ligand>
</feature>
<dbReference type="NCBIfam" id="TIGR03026">
    <property type="entry name" value="NDP-sugDHase"/>
    <property type="match status" value="1"/>
</dbReference>
<dbReference type="Pfam" id="PF03721">
    <property type="entry name" value="UDPG_MGDP_dh_N"/>
    <property type="match status" value="1"/>
</dbReference>
<dbReference type="GO" id="GO:0006065">
    <property type="term" value="P:UDP-glucuronate biosynthetic process"/>
    <property type="evidence" value="ECO:0007669"/>
    <property type="project" value="UniProtKB-UniPathway"/>
</dbReference>
<dbReference type="PIRSF" id="PIRSF000124">
    <property type="entry name" value="UDPglc_GDPman_dh"/>
    <property type="match status" value="1"/>
</dbReference>
<evidence type="ECO:0000256" key="5">
    <source>
        <dbReference type="ARBA" id="ARBA00023027"/>
    </source>
</evidence>
<reference evidence="11 12" key="1">
    <citation type="journal article" date="2016" name="Nat. Commun.">
        <title>Thousands of microbial genomes shed light on interconnected biogeochemical processes in an aquifer system.</title>
        <authorList>
            <person name="Anantharaman K."/>
            <person name="Brown C.T."/>
            <person name="Hug L.A."/>
            <person name="Sharon I."/>
            <person name="Castelle C.J."/>
            <person name="Probst A.J."/>
            <person name="Thomas B.C."/>
            <person name="Singh A."/>
            <person name="Wilkins M.J."/>
            <person name="Karaoz U."/>
            <person name="Brodie E.L."/>
            <person name="Williams K.H."/>
            <person name="Hubbard S.S."/>
            <person name="Banfield J.F."/>
        </authorList>
    </citation>
    <scope>NUCLEOTIDE SEQUENCE [LARGE SCALE GENOMIC DNA]</scope>
</reference>
<dbReference type="InterPro" id="IPR014027">
    <property type="entry name" value="UDP-Glc/GDP-Man_DH_C"/>
</dbReference>
<evidence type="ECO:0000313" key="12">
    <source>
        <dbReference type="Proteomes" id="UP000178315"/>
    </source>
</evidence>
<feature type="binding site" evidence="9">
    <location>
        <position position="30"/>
    </location>
    <ligand>
        <name>NAD(+)</name>
        <dbReference type="ChEBI" id="CHEBI:57540"/>
    </ligand>
</feature>
<evidence type="ECO:0000256" key="4">
    <source>
        <dbReference type="ARBA" id="ARBA00023002"/>
    </source>
</evidence>
<feature type="binding site" evidence="8">
    <location>
        <position position="260"/>
    </location>
    <ligand>
        <name>substrate</name>
    </ligand>
</feature>
<dbReference type="InterPro" id="IPR017476">
    <property type="entry name" value="UDP-Glc/GDP-Man"/>
</dbReference>
<feature type="binding site" evidence="9">
    <location>
        <position position="266"/>
    </location>
    <ligand>
        <name>NAD(+)</name>
        <dbReference type="ChEBI" id="CHEBI:57540"/>
    </ligand>
</feature>
<dbReference type="InterPro" id="IPR001732">
    <property type="entry name" value="UDP-Glc/GDP-Man_DH_N"/>
</dbReference>
<evidence type="ECO:0000256" key="3">
    <source>
        <dbReference type="ARBA" id="ARBA00012954"/>
    </source>
</evidence>
<sequence>MKIGIIGAGYVGIVTGVCLAEKGHTVVCYDIDSTKIRALKKGRVPFYEPDVADLLSVALKKGRIDFVHALNQCLSYSKIVFVCVGTPPRENGSADMSYFYKAISGIAIFGKDVKNSEFIVVNKSTVPVGTARDVHKHFRKCFTVVSNPEFLREGKAVSDFFNPDRIVLGFEDQSEKSAGARKQLTALYEKFDCPKIITNWETAELIKYASNAYLATKISFINEIAALSERVRADVKTIAKGMGFDPRIGKEFLRAGIGYGGSCFPKDVRALQSLSRGKRYSFKLLKSVIDVNNQQRKIAVEKIMSAFSKNRVKRAAILGATFKPDTDDVRESASIAIIKELHIRGVNVRVFDPQGSLNARRELKRFPRALVVGSVEDAVR</sequence>
<feature type="active site" description="Nucleophile" evidence="7">
    <location>
        <position position="263"/>
    </location>
</feature>
<proteinExistence type="inferred from homology"/>
<dbReference type="GO" id="GO:0000271">
    <property type="term" value="P:polysaccharide biosynthetic process"/>
    <property type="evidence" value="ECO:0007669"/>
    <property type="project" value="InterPro"/>
</dbReference>
<dbReference type="Proteomes" id="UP000178315">
    <property type="component" value="Unassembled WGS sequence"/>
</dbReference>
<dbReference type="InterPro" id="IPR008927">
    <property type="entry name" value="6-PGluconate_DH-like_C_sf"/>
</dbReference>
<dbReference type="PANTHER" id="PTHR43750:SF3">
    <property type="entry name" value="UDP-GLUCOSE 6-DEHYDROGENASE TUAD"/>
    <property type="match status" value="1"/>
</dbReference>
<dbReference type="SUPFAM" id="SSF51735">
    <property type="entry name" value="NAD(P)-binding Rossmann-fold domains"/>
    <property type="match status" value="1"/>
</dbReference>
<feature type="binding site" evidence="8">
    <location>
        <begin position="252"/>
        <end position="256"/>
    </location>
    <ligand>
        <name>substrate</name>
    </ligand>
</feature>
<dbReference type="InterPro" id="IPR036291">
    <property type="entry name" value="NAD(P)-bd_dom_sf"/>
</dbReference>
<gene>
    <name evidence="11" type="ORF">A3H61_02315</name>
</gene>
<comment type="catalytic activity">
    <reaction evidence="6">
        <text>UDP-alpha-D-glucose + 2 NAD(+) + H2O = UDP-alpha-D-glucuronate + 2 NADH + 3 H(+)</text>
        <dbReference type="Rhea" id="RHEA:23596"/>
        <dbReference type="ChEBI" id="CHEBI:15377"/>
        <dbReference type="ChEBI" id="CHEBI:15378"/>
        <dbReference type="ChEBI" id="CHEBI:57540"/>
        <dbReference type="ChEBI" id="CHEBI:57945"/>
        <dbReference type="ChEBI" id="CHEBI:58052"/>
        <dbReference type="ChEBI" id="CHEBI:58885"/>
        <dbReference type="EC" id="1.1.1.22"/>
    </reaction>
</comment>
<dbReference type="GO" id="GO:0051287">
    <property type="term" value="F:NAD binding"/>
    <property type="evidence" value="ECO:0007669"/>
    <property type="project" value="InterPro"/>
</dbReference>
<dbReference type="GO" id="GO:0003979">
    <property type="term" value="F:UDP-glucose 6-dehydrogenase activity"/>
    <property type="evidence" value="ECO:0007669"/>
    <property type="project" value="UniProtKB-EC"/>
</dbReference>
<evidence type="ECO:0000313" key="11">
    <source>
        <dbReference type="EMBL" id="OGY72763.1"/>
    </source>
</evidence>
<evidence type="ECO:0000256" key="6">
    <source>
        <dbReference type="ARBA" id="ARBA00047473"/>
    </source>
</evidence>
<evidence type="ECO:0000256" key="8">
    <source>
        <dbReference type="PIRSR" id="PIRSR500134-2"/>
    </source>
</evidence>
<dbReference type="Pfam" id="PF00984">
    <property type="entry name" value="UDPG_MGDP_dh"/>
    <property type="match status" value="1"/>
</dbReference>
<evidence type="ECO:0000256" key="7">
    <source>
        <dbReference type="PIRSR" id="PIRSR500134-1"/>
    </source>
</evidence>
<dbReference type="UniPathway" id="UPA00038">
    <property type="reaction ID" value="UER00491"/>
</dbReference>
<dbReference type="PANTHER" id="PTHR43750">
    <property type="entry name" value="UDP-GLUCOSE 6-DEHYDROGENASE TUAD"/>
    <property type="match status" value="1"/>
</dbReference>
<dbReference type="SUPFAM" id="SSF52413">
    <property type="entry name" value="UDP-glucose/GDP-mannose dehydrogenase C-terminal domain"/>
    <property type="match status" value="1"/>
</dbReference>
<keyword evidence="5 9" id="KW-0520">NAD</keyword>
<dbReference type="InterPro" id="IPR014026">
    <property type="entry name" value="UDP-Glc/GDP-Man_DH_dimer"/>
</dbReference>
<feature type="binding site" evidence="9">
    <location>
        <position position="330"/>
    </location>
    <ligand>
        <name>NAD(+)</name>
        <dbReference type="ChEBI" id="CHEBI:57540"/>
    </ligand>
</feature>
<evidence type="ECO:0000259" key="10">
    <source>
        <dbReference type="SMART" id="SM00984"/>
    </source>
</evidence>
<feature type="domain" description="UDP-glucose/GDP-mannose dehydrogenase C-terminal" evidence="10">
    <location>
        <begin position="316"/>
        <end position="380"/>
    </location>
</feature>
<dbReference type="InterPro" id="IPR028357">
    <property type="entry name" value="UDPglc_DH_bac"/>
</dbReference>
<evidence type="ECO:0000256" key="2">
    <source>
        <dbReference type="ARBA" id="ARBA00006601"/>
    </source>
</evidence>
<accession>A0A1G2A781</accession>
<dbReference type="EMBL" id="MHJU01000023">
    <property type="protein sequence ID" value="OGY72763.1"/>
    <property type="molecule type" value="Genomic_DNA"/>
</dbReference>
<name>A0A1G2A781_9BACT</name>
<comment type="pathway">
    <text evidence="1">Nucleotide-sugar biosynthesis; UDP-alpha-D-glucuronate biosynthesis; UDP-alpha-D-glucuronate from UDP-alpha-D-glucose: step 1/1.</text>
</comment>
<organism evidence="11 12">
    <name type="scientific">Candidatus Jacksonbacteria bacterium RIFCSPLOWO2_02_FULL_44_20</name>
    <dbReference type="NCBI Taxonomy" id="1798460"/>
    <lineage>
        <taxon>Bacteria</taxon>
        <taxon>Candidatus Jacksoniibacteriota</taxon>
    </lineage>
</organism>
<keyword evidence="4" id="KW-0560">Oxidoreductase</keyword>
<dbReference type="Gene3D" id="1.20.5.100">
    <property type="entry name" value="Cytochrome c1, transmembrane anchor, C-terminal"/>
    <property type="match status" value="1"/>
</dbReference>
<feature type="binding site" evidence="8">
    <location>
        <position position="207"/>
    </location>
    <ligand>
        <name>substrate</name>
    </ligand>
</feature>
<feature type="binding site" evidence="9">
    <location>
        <position position="125"/>
    </location>
    <ligand>
        <name>NAD(+)</name>
        <dbReference type="ChEBI" id="CHEBI:57540"/>
    </ligand>
</feature>
<protein>
    <recommendedName>
        <fullName evidence="3">UDP-glucose 6-dehydrogenase</fullName>
        <ecNumber evidence="3">1.1.1.22</ecNumber>
    </recommendedName>
</protein>
<evidence type="ECO:0000256" key="9">
    <source>
        <dbReference type="PIRSR" id="PIRSR500134-3"/>
    </source>
</evidence>
<dbReference type="Gene3D" id="3.40.50.720">
    <property type="entry name" value="NAD(P)-binding Rossmann-like Domain"/>
    <property type="match status" value="2"/>
</dbReference>
<feature type="binding site" evidence="8">
    <location>
        <begin position="150"/>
        <end position="153"/>
    </location>
    <ligand>
        <name>substrate</name>
    </ligand>
</feature>
<comment type="caution">
    <text evidence="11">The sequence shown here is derived from an EMBL/GenBank/DDBJ whole genome shotgun (WGS) entry which is preliminary data.</text>
</comment>
<dbReference type="SUPFAM" id="SSF48179">
    <property type="entry name" value="6-phosphogluconate dehydrogenase C-terminal domain-like"/>
    <property type="match status" value="1"/>
</dbReference>
<dbReference type="EC" id="1.1.1.22" evidence="3"/>
<dbReference type="AlphaFoldDB" id="A0A1G2A781"/>
<feature type="non-terminal residue" evidence="11">
    <location>
        <position position="380"/>
    </location>
</feature>
<evidence type="ECO:0000256" key="1">
    <source>
        <dbReference type="ARBA" id="ARBA00004701"/>
    </source>
</evidence>
<dbReference type="InterPro" id="IPR036220">
    <property type="entry name" value="UDP-Glc/GDP-Man_DH_C_sf"/>
</dbReference>
<feature type="binding site" evidence="9">
    <location>
        <position position="86"/>
    </location>
    <ligand>
        <name>NAD(+)</name>
        <dbReference type="ChEBI" id="CHEBI:57540"/>
    </ligand>
</feature>
<dbReference type="SMART" id="SM00984">
    <property type="entry name" value="UDPG_MGDP_dh_C"/>
    <property type="match status" value="1"/>
</dbReference>